<dbReference type="FunFam" id="3.30.499.10:FF:000002">
    <property type="entry name" value="Aconitate hydratase"/>
    <property type="match status" value="1"/>
</dbReference>
<evidence type="ECO:0000256" key="2">
    <source>
        <dbReference type="ARBA" id="ARBA00001966"/>
    </source>
</evidence>
<evidence type="ECO:0000256" key="5">
    <source>
        <dbReference type="ARBA" id="ARBA00007185"/>
    </source>
</evidence>
<evidence type="ECO:0000256" key="1">
    <source>
        <dbReference type="ARBA" id="ARBA00000118"/>
    </source>
</evidence>
<feature type="domain" description="Aconitase/3-isopropylmalate dehydratase large subunit alpha/beta/alpha" evidence="22">
    <location>
        <begin position="71"/>
        <end position="608"/>
    </location>
</feature>
<evidence type="ECO:0000259" key="22">
    <source>
        <dbReference type="Pfam" id="PF00330"/>
    </source>
</evidence>
<evidence type="ECO:0000256" key="7">
    <source>
        <dbReference type="ARBA" id="ARBA00012926"/>
    </source>
</evidence>
<dbReference type="InterPro" id="IPR015931">
    <property type="entry name" value="Acnase/IPM_dHydase_lsu_aba_1/3"/>
</dbReference>
<dbReference type="FunFam" id="3.30.499.10:FF:000009">
    <property type="entry name" value="Aconitate hydratase"/>
    <property type="match status" value="1"/>
</dbReference>
<keyword evidence="12" id="KW-0694">RNA-binding</keyword>
<dbReference type="SUPFAM" id="SSF52016">
    <property type="entry name" value="LeuD/IlvD-like"/>
    <property type="match status" value="1"/>
</dbReference>
<dbReference type="Gene3D" id="6.10.190.10">
    <property type="match status" value="1"/>
</dbReference>
<dbReference type="GO" id="GO:0006099">
    <property type="term" value="P:tricarboxylic acid cycle"/>
    <property type="evidence" value="ECO:0007669"/>
    <property type="project" value="UniProtKB-UniPathway"/>
</dbReference>
<comment type="catalytic activity">
    <reaction evidence="16">
        <text>citrate = D-threo-isocitrate</text>
        <dbReference type="Rhea" id="RHEA:10336"/>
        <dbReference type="ChEBI" id="CHEBI:15562"/>
        <dbReference type="ChEBI" id="CHEBI:16947"/>
        <dbReference type="EC" id="4.2.1.3"/>
    </reaction>
</comment>
<dbReference type="InterPro" id="IPR018136">
    <property type="entry name" value="Aconitase_4Fe-4S_BS"/>
</dbReference>
<evidence type="ECO:0000256" key="12">
    <source>
        <dbReference type="ARBA" id="ARBA00022884"/>
    </source>
</evidence>
<organism evidence="24 25">
    <name type="scientific">Nocardia brasiliensis</name>
    <dbReference type="NCBI Taxonomy" id="37326"/>
    <lineage>
        <taxon>Bacteria</taxon>
        <taxon>Bacillati</taxon>
        <taxon>Actinomycetota</taxon>
        <taxon>Actinomycetes</taxon>
        <taxon>Mycobacteriales</taxon>
        <taxon>Nocardiaceae</taxon>
        <taxon>Nocardia</taxon>
    </lineage>
</organism>
<evidence type="ECO:0000256" key="19">
    <source>
        <dbReference type="ARBA" id="ARBA00031613"/>
    </source>
</evidence>
<dbReference type="InterPro" id="IPR015928">
    <property type="entry name" value="Aconitase/3IPM_dehydase_swvl"/>
</dbReference>
<evidence type="ECO:0000256" key="10">
    <source>
        <dbReference type="ARBA" id="ARBA00022532"/>
    </source>
</evidence>
<evidence type="ECO:0000256" key="11">
    <source>
        <dbReference type="ARBA" id="ARBA00022723"/>
    </source>
</evidence>
<dbReference type="UniPathway" id="UPA00946"/>
<dbReference type="PROSITE" id="PS00450">
    <property type="entry name" value="ACONITASE_1"/>
    <property type="match status" value="1"/>
</dbReference>
<evidence type="ECO:0000256" key="21">
    <source>
        <dbReference type="ARBA" id="ARBA00033025"/>
    </source>
</evidence>
<dbReference type="RefSeq" id="WP_174817118.1">
    <property type="nucleotide sequence ID" value="NZ_CP046171.1"/>
</dbReference>
<evidence type="ECO:0000259" key="23">
    <source>
        <dbReference type="Pfam" id="PF00694"/>
    </source>
</evidence>
<dbReference type="Pfam" id="PF00330">
    <property type="entry name" value="Aconitase"/>
    <property type="match status" value="1"/>
</dbReference>
<evidence type="ECO:0000256" key="4">
    <source>
        <dbReference type="ARBA" id="ARBA00005026"/>
    </source>
</evidence>
<name>A0A6G9XUY7_NOCBR</name>
<dbReference type="GO" id="GO:0051536">
    <property type="term" value="F:iron-sulfur cluster binding"/>
    <property type="evidence" value="ECO:0007669"/>
    <property type="project" value="UniProtKB-KW"/>
</dbReference>
<comment type="catalytic activity">
    <reaction evidence="1">
        <text>(2S,3R)-3-hydroxybutane-1,2,3-tricarboxylate = 2-methyl-cis-aconitate + H2O</text>
        <dbReference type="Rhea" id="RHEA:17941"/>
        <dbReference type="ChEBI" id="CHEBI:15377"/>
        <dbReference type="ChEBI" id="CHEBI:57429"/>
        <dbReference type="ChEBI" id="CHEBI:57872"/>
        <dbReference type="EC" id="4.2.1.99"/>
    </reaction>
</comment>
<sequence length="944" mass="101709">MSGADVTTSIDTFGAKGTLEVGSNSYEIFRLSAVPGTEKLPYALKVLAENLLRTEDGANITADHIRAIANWDPNAQPDTEIQFTPARVIMQDFTGVPCIVDLATMREAVTALGGDPSKVNPLSPADMVIDHSVILDVFGRADALERNVDLEYQRNGERYQFLRWGQGAFDDFKVVPPGVGIVHQVNIEYLAPTVMVRNGQAYPDTCVGTDSHTTMVNGLGVLGWGVGGIEAEAAMLGQPVSMLIPRVVGFKLTGEIQPGVTATDVVLTVTDMLRKHGVVGKFVEFYGKGVAEVPLANRATLGNMSPEFGSTAAIFPIDEETINYLRLTGRTDDQLALVEAYAKEQGLWHDADNEPAYSEYLELDLSTVVPSIAGPKRPQDRILLSDSKTAFRKDIHNYTNDAETGPAATTPHTHLDEAIEESFPASDPAVLSFADDDAVLIPSAANGNIGRPSKPVKVSDPERGDFVLDHGAVVVAGITSCTNTSNPSVMIGAALLARNAVEKGLASKPWVKTNMAPGSQVVADYYEKAGLWPYLEKLGFFVGGFGCTTCIGNTGPLPDEISKAINDNDLSVTAVLSGNRNFEGRISPDVKMNYLASPPLVIAYALAGTMDFDFETDPLGKDTDGNDVFLKDIWPSAQEIDDTIKSAISRDMFTKSYATVFEGDERWKGLSTPEGDTFAWDENSTYVRKAPYFDGMQMEPSPVEDIKGARVLALLGDSVTTDHISPAGPIKPGTPAAQYLDSHGVERKDYNSLGSRRGNHEVMIRGTFANIRLRNQLLDDVSGGYTRDFTQEGGPQAFIYDASQNYQAAGIPLVVLGGKEYGSGSSRDWAAKGTSLLGVKAVITESFERIHRSNLIGMGVIPLQFPAGESAASLKLDGTETFDIEGITKLNEGVTPKTLKVTATKENGEKVSFDAVVRIDTPGEADYYRNGGILQYVLRNMIRG</sequence>
<dbReference type="GO" id="GO:0019679">
    <property type="term" value="P:propionate metabolic process, methylcitrate cycle"/>
    <property type="evidence" value="ECO:0007669"/>
    <property type="project" value="UniProtKB-ARBA"/>
</dbReference>
<dbReference type="PRINTS" id="PR00415">
    <property type="entry name" value="ACONITASE"/>
</dbReference>
<comment type="pathway">
    <text evidence="4">Organic acid metabolism; propanoate degradation.</text>
</comment>
<evidence type="ECO:0000256" key="15">
    <source>
        <dbReference type="ARBA" id="ARBA00023239"/>
    </source>
</evidence>
<dbReference type="CDD" id="cd01580">
    <property type="entry name" value="AcnA_IRP_Swivel"/>
    <property type="match status" value="1"/>
</dbReference>
<comment type="cofactor">
    <cofactor evidence="2">
        <name>[4Fe-4S] cluster</name>
        <dbReference type="ChEBI" id="CHEBI:49883"/>
    </cofactor>
</comment>
<evidence type="ECO:0000256" key="6">
    <source>
        <dbReference type="ARBA" id="ARBA00011245"/>
    </source>
</evidence>
<keyword evidence="13" id="KW-0408">Iron</keyword>
<evidence type="ECO:0000256" key="3">
    <source>
        <dbReference type="ARBA" id="ARBA00004717"/>
    </source>
</evidence>
<dbReference type="GO" id="GO:0003994">
    <property type="term" value="F:aconitate hydratase activity"/>
    <property type="evidence" value="ECO:0007669"/>
    <property type="project" value="UniProtKB-EC"/>
</dbReference>
<evidence type="ECO:0000313" key="25">
    <source>
        <dbReference type="Proteomes" id="UP000501705"/>
    </source>
</evidence>
<dbReference type="EMBL" id="CP046171">
    <property type="protein sequence ID" value="QIS04718.1"/>
    <property type="molecule type" value="Genomic_DNA"/>
</dbReference>
<dbReference type="InterPro" id="IPR044137">
    <property type="entry name" value="AcnA_IRP_Swivel"/>
</dbReference>
<dbReference type="NCBIfam" id="NF006757">
    <property type="entry name" value="PRK09277.1"/>
    <property type="match status" value="1"/>
</dbReference>
<dbReference type="PANTHER" id="PTHR11670">
    <property type="entry name" value="ACONITASE/IRON-RESPONSIVE ELEMENT FAMILY MEMBER"/>
    <property type="match status" value="1"/>
</dbReference>
<dbReference type="InterPro" id="IPR000573">
    <property type="entry name" value="AconitaseA/IPMdHydase_ssu_swvl"/>
</dbReference>
<dbReference type="Gene3D" id="3.30.499.10">
    <property type="entry name" value="Aconitase, domain 3"/>
    <property type="match status" value="2"/>
</dbReference>
<keyword evidence="15 24" id="KW-0456">Lyase</keyword>
<comment type="pathway">
    <text evidence="3">Carbohydrate metabolism; tricarboxylic acid cycle; isocitrate from oxaloacetate: step 2/2.</text>
</comment>
<evidence type="ECO:0000256" key="13">
    <source>
        <dbReference type="ARBA" id="ARBA00023004"/>
    </source>
</evidence>
<comment type="subunit">
    <text evidence="6">Monomer.</text>
</comment>
<gene>
    <name evidence="24" type="primary">acnA</name>
    <name evidence="24" type="ORF">F5X71_22445</name>
</gene>
<keyword evidence="11" id="KW-0479">Metal-binding</keyword>
<evidence type="ECO:0000256" key="9">
    <source>
        <dbReference type="ARBA" id="ARBA00019378"/>
    </source>
</evidence>
<dbReference type="AlphaFoldDB" id="A0A6G9XUY7"/>
<dbReference type="SUPFAM" id="SSF53732">
    <property type="entry name" value="Aconitase iron-sulfur domain"/>
    <property type="match status" value="1"/>
</dbReference>
<protein>
    <recommendedName>
        <fullName evidence="9">Aconitate hydratase A</fullName>
        <ecNumber evidence="7">4.2.1.3</ecNumber>
        <ecNumber evidence="8">4.2.1.99</ecNumber>
    </recommendedName>
    <alternativeName>
        <fullName evidence="19">(2R,3S)-2-methylisocitrate dehydratase</fullName>
    </alternativeName>
    <alternativeName>
        <fullName evidence="17">(2S,3R)-3-hydroxybutane-1,2,3-tricarboxylate dehydratase</fullName>
    </alternativeName>
    <alternativeName>
        <fullName evidence="20">Iron-responsive protein-like</fullName>
    </alternativeName>
    <alternativeName>
        <fullName evidence="21">Probable 2-methyl-cis-aconitate hydratase</fullName>
    </alternativeName>
    <alternativeName>
        <fullName evidence="18">RNA-binding protein</fullName>
    </alternativeName>
</protein>
<dbReference type="NCBIfam" id="NF009520">
    <property type="entry name" value="PRK12881.1"/>
    <property type="match status" value="1"/>
</dbReference>
<dbReference type="GO" id="GO:0046872">
    <property type="term" value="F:metal ion binding"/>
    <property type="evidence" value="ECO:0007669"/>
    <property type="project" value="UniProtKB-KW"/>
</dbReference>
<evidence type="ECO:0000256" key="8">
    <source>
        <dbReference type="ARBA" id="ARBA00013250"/>
    </source>
</evidence>
<dbReference type="InterPro" id="IPR006249">
    <property type="entry name" value="Aconitase/IRP2"/>
</dbReference>
<dbReference type="GO" id="GO:0047456">
    <property type="term" value="F:2-methylisocitrate dehydratase activity"/>
    <property type="evidence" value="ECO:0007669"/>
    <property type="project" value="UniProtKB-EC"/>
</dbReference>
<dbReference type="GO" id="GO:0003723">
    <property type="term" value="F:RNA binding"/>
    <property type="evidence" value="ECO:0007669"/>
    <property type="project" value="UniProtKB-KW"/>
</dbReference>
<dbReference type="EC" id="4.2.1.3" evidence="7"/>
<dbReference type="FunFam" id="3.20.19.10:FF:000001">
    <property type="entry name" value="Aconitate hydratase"/>
    <property type="match status" value="1"/>
</dbReference>
<evidence type="ECO:0000313" key="24">
    <source>
        <dbReference type="EMBL" id="QIS04718.1"/>
    </source>
</evidence>
<evidence type="ECO:0000256" key="16">
    <source>
        <dbReference type="ARBA" id="ARBA00023501"/>
    </source>
</evidence>
<feature type="domain" description="Aconitase A/isopropylmalate dehydratase small subunit swivel" evidence="23">
    <location>
        <begin position="737"/>
        <end position="867"/>
    </location>
</feature>
<dbReference type="EC" id="4.2.1.99" evidence="8"/>
<comment type="similarity">
    <text evidence="5">Belongs to the aconitase/IPM isomerase family.</text>
</comment>
<dbReference type="InterPro" id="IPR001030">
    <property type="entry name" value="Acoase/IPM_deHydtase_lsu_aba"/>
</dbReference>
<evidence type="ECO:0000256" key="20">
    <source>
        <dbReference type="ARBA" id="ARBA00031977"/>
    </source>
</evidence>
<dbReference type="Pfam" id="PF00694">
    <property type="entry name" value="Aconitase_C"/>
    <property type="match status" value="1"/>
</dbReference>
<dbReference type="Gene3D" id="3.20.19.10">
    <property type="entry name" value="Aconitase, domain 4"/>
    <property type="match status" value="1"/>
</dbReference>
<keyword evidence="10" id="KW-0816">Tricarboxylic acid cycle</keyword>
<proteinExistence type="inferred from homology"/>
<dbReference type="InterPro" id="IPR036008">
    <property type="entry name" value="Aconitase_4Fe-4S_dom"/>
</dbReference>
<dbReference type="Proteomes" id="UP000501705">
    <property type="component" value="Chromosome"/>
</dbReference>
<evidence type="ECO:0000256" key="18">
    <source>
        <dbReference type="ARBA" id="ARBA00031081"/>
    </source>
</evidence>
<keyword evidence="14" id="KW-0411">Iron-sulfur</keyword>
<dbReference type="UniPathway" id="UPA00223">
    <property type="reaction ID" value="UER00718"/>
</dbReference>
<dbReference type="PROSITE" id="PS01244">
    <property type="entry name" value="ACONITASE_2"/>
    <property type="match status" value="1"/>
</dbReference>
<evidence type="ECO:0000256" key="14">
    <source>
        <dbReference type="ARBA" id="ARBA00023014"/>
    </source>
</evidence>
<evidence type="ECO:0000256" key="17">
    <source>
        <dbReference type="ARBA" id="ARBA00030846"/>
    </source>
</evidence>
<accession>A0A6G9XUY7</accession>
<reference evidence="24 25" key="1">
    <citation type="journal article" date="2019" name="ACS Chem. Biol.">
        <title>Identification and Mobilization of a Cryptic Antibiotic Biosynthesis Gene Locus from a Human-Pathogenic Nocardia Isolate.</title>
        <authorList>
            <person name="Herisse M."/>
            <person name="Ishida K."/>
            <person name="Porter J.L."/>
            <person name="Howden B."/>
            <person name="Hertweck C."/>
            <person name="Stinear T.P."/>
            <person name="Pidot S.J."/>
        </authorList>
    </citation>
    <scope>NUCLEOTIDE SEQUENCE [LARGE SCALE GENOMIC DNA]</scope>
    <source>
        <strain evidence="24 25">AUSMDU00024985</strain>
    </source>
</reference>